<sequence>MYLPEIPAKIVTGRMHFLARDPKYLREKPYTLRYAPAPEDGFPQSNIDRVQHQLTFHDLRLHSELEYGRAGFMVSECLSLMQYEDYADNKKIETIHAGEVTKAVRQALRAASVDLLDYVVRRRHPTWPIATGETYAFNQPASGAHIDHTYEGGRAIIRETYGELADTILKGRWHVWHPLQGPLIDWPLALCDAETVDFAADAMPGDVVDRDNVFENTQIHYNPNQKWYYVSNQLPTELIIFKNADSEEGNGATAGVPHASFDNPLVKETDILRESIEMRVLVQWK</sequence>
<dbReference type="GO" id="GO:0016491">
    <property type="term" value="F:oxidoreductase activity"/>
    <property type="evidence" value="ECO:0007669"/>
    <property type="project" value="InterPro"/>
</dbReference>
<reference evidence="2" key="1">
    <citation type="submission" date="2023-02" db="EMBL/GenBank/DDBJ databases">
        <title>Colletotrichum kahawae CIFC_Que2 genome sequencing and assembly.</title>
        <authorList>
            <person name="Baroncelli R."/>
        </authorList>
    </citation>
    <scope>NUCLEOTIDE SEQUENCE</scope>
    <source>
        <strain evidence="2">CIFC_Que2</strain>
    </source>
</reference>
<protein>
    <recommendedName>
        <fullName evidence="4">Methyltransferase</fullName>
    </recommendedName>
</protein>
<comment type="similarity">
    <text evidence="1">Belongs to the asaB hydroxylase/desaturase family.</text>
</comment>
<dbReference type="PANTHER" id="PTHR34598">
    <property type="entry name" value="BLL6449 PROTEIN"/>
    <property type="match status" value="1"/>
</dbReference>
<evidence type="ECO:0000313" key="2">
    <source>
        <dbReference type="EMBL" id="KAK2732803.1"/>
    </source>
</evidence>
<evidence type="ECO:0000256" key="1">
    <source>
        <dbReference type="ARBA" id="ARBA00023604"/>
    </source>
</evidence>
<dbReference type="InterPro" id="IPR044053">
    <property type="entry name" value="AsaB-like"/>
</dbReference>
<dbReference type="Proteomes" id="UP001281614">
    <property type="component" value="Unassembled WGS sequence"/>
</dbReference>
<evidence type="ECO:0008006" key="4">
    <source>
        <dbReference type="Google" id="ProtNLM"/>
    </source>
</evidence>
<dbReference type="AlphaFoldDB" id="A0AAD9Y2S7"/>
<name>A0AAD9Y2S7_COLKA</name>
<comment type="caution">
    <text evidence="2">The sequence shown here is derived from an EMBL/GenBank/DDBJ whole genome shotgun (WGS) entry which is preliminary data.</text>
</comment>
<gene>
    <name evidence="2" type="ORF">CKAH01_08624</name>
</gene>
<accession>A0AAD9Y2S7</accession>
<organism evidence="2 3">
    <name type="scientific">Colletotrichum kahawae</name>
    <name type="common">Coffee berry disease fungus</name>
    <dbReference type="NCBI Taxonomy" id="34407"/>
    <lineage>
        <taxon>Eukaryota</taxon>
        <taxon>Fungi</taxon>
        <taxon>Dikarya</taxon>
        <taxon>Ascomycota</taxon>
        <taxon>Pezizomycotina</taxon>
        <taxon>Sordariomycetes</taxon>
        <taxon>Hypocreomycetidae</taxon>
        <taxon>Glomerellales</taxon>
        <taxon>Glomerellaceae</taxon>
        <taxon>Colletotrichum</taxon>
        <taxon>Colletotrichum gloeosporioides species complex</taxon>
    </lineage>
</organism>
<proteinExistence type="inferred from homology"/>
<dbReference type="NCBIfam" id="NF041278">
    <property type="entry name" value="CmcJ_NvfI_EfuI"/>
    <property type="match status" value="1"/>
</dbReference>
<dbReference type="PANTHER" id="PTHR34598:SF3">
    <property type="entry name" value="OXIDOREDUCTASE AN1597"/>
    <property type="match status" value="1"/>
</dbReference>
<dbReference type="EMBL" id="VYYT01000532">
    <property type="protein sequence ID" value="KAK2732803.1"/>
    <property type="molecule type" value="Genomic_DNA"/>
</dbReference>
<evidence type="ECO:0000313" key="3">
    <source>
        <dbReference type="Proteomes" id="UP001281614"/>
    </source>
</evidence>
<keyword evidence="3" id="KW-1185">Reference proteome</keyword>